<evidence type="ECO:0000313" key="2">
    <source>
        <dbReference type="EMBL" id="THV05423.1"/>
    </source>
</evidence>
<feature type="compositionally biased region" description="Basic and acidic residues" evidence="1">
    <location>
        <begin position="59"/>
        <end position="79"/>
    </location>
</feature>
<name>A0A4S8MQT0_DENBC</name>
<dbReference type="EMBL" id="ML179049">
    <property type="protein sequence ID" value="THV05423.1"/>
    <property type="molecule type" value="Genomic_DNA"/>
</dbReference>
<protein>
    <submittedName>
        <fullName evidence="2">Uncharacterized protein</fullName>
    </submittedName>
</protein>
<feature type="region of interest" description="Disordered" evidence="1">
    <location>
        <begin position="1"/>
        <end position="127"/>
    </location>
</feature>
<feature type="compositionally biased region" description="Basic and acidic residues" evidence="1">
    <location>
        <begin position="7"/>
        <end position="21"/>
    </location>
</feature>
<reference evidence="2 3" key="1">
    <citation type="journal article" date="2019" name="Nat. Ecol. Evol.">
        <title>Megaphylogeny resolves global patterns of mushroom evolution.</title>
        <authorList>
            <person name="Varga T."/>
            <person name="Krizsan K."/>
            <person name="Foldi C."/>
            <person name="Dima B."/>
            <person name="Sanchez-Garcia M."/>
            <person name="Sanchez-Ramirez S."/>
            <person name="Szollosi G.J."/>
            <person name="Szarkandi J.G."/>
            <person name="Papp V."/>
            <person name="Albert L."/>
            <person name="Andreopoulos W."/>
            <person name="Angelini C."/>
            <person name="Antonin V."/>
            <person name="Barry K.W."/>
            <person name="Bougher N.L."/>
            <person name="Buchanan P."/>
            <person name="Buyck B."/>
            <person name="Bense V."/>
            <person name="Catcheside P."/>
            <person name="Chovatia M."/>
            <person name="Cooper J."/>
            <person name="Damon W."/>
            <person name="Desjardin D."/>
            <person name="Finy P."/>
            <person name="Geml J."/>
            <person name="Haridas S."/>
            <person name="Hughes K."/>
            <person name="Justo A."/>
            <person name="Karasinski D."/>
            <person name="Kautmanova I."/>
            <person name="Kiss B."/>
            <person name="Kocsube S."/>
            <person name="Kotiranta H."/>
            <person name="LaButti K.M."/>
            <person name="Lechner B.E."/>
            <person name="Liimatainen K."/>
            <person name="Lipzen A."/>
            <person name="Lukacs Z."/>
            <person name="Mihaltcheva S."/>
            <person name="Morgado L.N."/>
            <person name="Niskanen T."/>
            <person name="Noordeloos M.E."/>
            <person name="Ohm R.A."/>
            <person name="Ortiz-Santana B."/>
            <person name="Ovrebo C."/>
            <person name="Racz N."/>
            <person name="Riley R."/>
            <person name="Savchenko A."/>
            <person name="Shiryaev A."/>
            <person name="Soop K."/>
            <person name="Spirin V."/>
            <person name="Szebenyi C."/>
            <person name="Tomsovsky M."/>
            <person name="Tulloss R.E."/>
            <person name="Uehling J."/>
            <person name="Grigoriev I.V."/>
            <person name="Vagvolgyi C."/>
            <person name="Papp T."/>
            <person name="Martin F.M."/>
            <person name="Miettinen O."/>
            <person name="Hibbett D.S."/>
            <person name="Nagy L.G."/>
        </authorList>
    </citation>
    <scope>NUCLEOTIDE SEQUENCE [LARGE SCALE GENOMIC DNA]</scope>
    <source>
        <strain evidence="2 3">CBS 962.96</strain>
    </source>
</reference>
<proteinExistence type="predicted"/>
<dbReference type="Proteomes" id="UP000297245">
    <property type="component" value="Unassembled WGS sequence"/>
</dbReference>
<accession>A0A4S8MQT0</accession>
<dbReference type="AlphaFoldDB" id="A0A4S8MQT0"/>
<organism evidence="2 3">
    <name type="scientific">Dendrothele bispora (strain CBS 962.96)</name>
    <dbReference type="NCBI Taxonomy" id="1314807"/>
    <lineage>
        <taxon>Eukaryota</taxon>
        <taxon>Fungi</taxon>
        <taxon>Dikarya</taxon>
        <taxon>Basidiomycota</taxon>
        <taxon>Agaricomycotina</taxon>
        <taxon>Agaricomycetes</taxon>
        <taxon>Agaricomycetidae</taxon>
        <taxon>Agaricales</taxon>
        <taxon>Agaricales incertae sedis</taxon>
        <taxon>Dendrothele</taxon>
    </lineage>
</organism>
<evidence type="ECO:0000313" key="3">
    <source>
        <dbReference type="Proteomes" id="UP000297245"/>
    </source>
</evidence>
<evidence type="ECO:0000256" key="1">
    <source>
        <dbReference type="SAM" id="MobiDB-lite"/>
    </source>
</evidence>
<gene>
    <name evidence="2" type="ORF">K435DRAFT_105364</name>
</gene>
<sequence>MASSEPSRGKSDAPGRNHRDQVPALAPNLTPLDNGPGSLRSRISDKETPRQGQRSPYPSRKDDRDSRKRPFNERDKDNTEMSGQIVESGPPKRPRLIRDRYATDQSSGHGSGSARKVDPQAGDRNGR</sequence>
<keyword evidence="3" id="KW-1185">Reference proteome</keyword>